<dbReference type="Gene3D" id="6.10.140.1020">
    <property type="match status" value="1"/>
</dbReference>
<dbReference type="EMBL" id="JBCLYO010000003">
    <property type="protein sequence ID" value="KAL0091575.1"/>
    <property type="molecule type" value="Genomic_DNA"/>
</dbReference>
<organism evidence="1 2">
    <name type="scientific">Phycomyces blakesleeanus</name>
    <dbReference type="NCBI Taxonomy" id="4837"/>
    <lineage>
        <taxon>Eukaryota</taxon>
        <taxon>Fungi</taxon>
        <taxon>Fungi incertae sedis</taxon>
        <taxon>Mucoromycota</taxon>
        <taxon>Mucoromycotina</taxon>
        <taxon>Mucoromycetes</taxon>
        <taxon>Mucorales</taxon>
        <taxon>Phycomycetaceae</taxon>
        <taxon>Phycomyces</taxon>
    </lineage>
</organism>
<dbReference type="Proteomes" id="UP001448207">
    <property type="component" value="Unassembled WGS sequence"/>
</dbReference>
<name>A0ABR3B894_PHYBL</name>
<reference evidence="1 2" key="1">
    <citation type="submission" date="2024-04" db="EMBL/GenBank/DDBJ databases">
        <title>Symmetric and asymmetric DNA N6-adenine methylation regulates different biological responses in Mucorales.</title>
        <authorList>
            <consortium name="Lawrence Berkeley National Laboratory"/>
            <person name="Lax C."/>
            <person name="Mondo S.J."/>
            <person name="Osorio-Concepcion M."/>
            <person name="Muszewska A."/>
            <person name="Corrochano-Luque M."/>
            <person name="Gutierrez G."/>
            <person name="Riley R."/>
            <person name="Lipzen A."/>
            <person name="Guo J."/>
            <person name="Hundley H."/>
            <person name="Amirebrahimi M."/>
            <person name="Ng V."/>
            <person name="Lorenzo-Gutierrez D."/>
            <person name="Binder U."/>
            <person name="Yang J."/>
            <person name="Song Y."/>
            <person name="Canovas D."/>
            <person name="Navarro E."/>
            <person name="Freitag M."/>
            <person name="Gabaldon T."/>
            <person name="Grigoriev I.V."/>
            <person name="Corrochano L.M."/>
            <person name="Nicolas F.E."/>
            <person name="Garre V."/>
        </authorList>
    </citation>
    <scope>NUCLEOTIDE SEQUENCE [LARGE SCALE GENOMIC DNA]</scope>
    <source>
        <strain evidence="1 2">L51</strain>
    </source>
</reference>
<protein>
    <recommendedName>
        <fullName evidence="3">Swi5-dependent recombination DNA repair protein 1 homolog</fullName>
    </recommendedName>
</protein>
<sequence length="134" mass="16026">MEKNTIKRRLPETYNSGRAIKVPSSYLNLIKQIREQDGKMETLRRAIRYKEENKLKEMGDLISRWRHIAQVRILNEILQLVVELQQKFSEVDNFFEEEDTKCNQDKPLKQLLQKLHIDPALVHYSEESDELLME</sequence>
<keyword evidence="2" id="KW-1185">Reference proteome</keyword>
<evidence type="ECO:0000313" key="2">
    <source>
        <dbReference type="Proteomes" id="UP001448207"/>
    </source>
</evidence>
<proteinExistence type="predicted"/>
<accession>A0ABR3B894</accession>
<comment type="caution">
    <text evidence="1">The sequence shown here is derived from an EMBL/GenBank/DDBJ whole genome shotgun (WGS) entry which is preliminary data.</text>
</comment>
<evidence type="ECO:0008006" key="3">
    <source>
        <dbReference type="Google" id="ProtNLM"/>
    </source>
</evidence>
<evidence type="ECO:0000313" key="1">
    <source>
        <dbReference type="EMBL" id="KAL0091575.1"/>
    </source>
</evidence>
<gene>
    <name evidence="1" type="ORF">J3Q64DRAFT_1819276</name>
</gene>